<dbReference type="EC" id="2.7.1.50" evidence="4"/>
<dbReference type="HAMAP" id="MF_00228">
    <property type="entry name" value="Thz_kinase"/>
    <property type="match status" value="1"/>
</dbReference>
<accession>A0ABS9WHW0</accession>
<feature type="binding site" evidence="4">
    <location>
        <position position="212"/>
    </location>
    <ligand>
        <name>substrate</name>
    </ligand>
</feature>
<feature type="binding site" evidence="4">
    <location>
        <position position="185"/>
    </location>
    <ligand>
        <name>ATP</name>
        <dbReference type="ChEBI" id="CHEBI:30616"/>
    </ligand>
</feature>
<evidence type="ECO:0000256" key="2">
    <source>
        <dbReference type="ARBA" id="ARBA00022679"/>
    </source>
</evidence>
<comment type="cofactor">
    <cofactor evidence="1 4">
        <name>Mg(2+)</name>
        <dbReference type="ChEBI" id="CHEBI:18420"/>
    </cofactor>
</comment>
<keyword evidence="4" id="KW-0547">Nucleotide-binding</keyword>
<comment type="similarity">
    <text evidence="4">Belongs to the Thz kinase family.</text>
</comment>
<keyword evidence="6" id="KW-1185">Reference proteome</keyword>
<name>A0ABS9WHW0_9ACTN</name>
<reference evidence="5" key="1">
    <citation type="submission" date="2021-11" db="EMBL/GenBank/DDBJ databases">
        <title>A Novel Adlercreutzia Species, isolated from a Allomyrina dichotoma larva feces.</title>
        <authorList>
            <person name="Suh M.K."/>
        </authorList>
    </citation>
    <scope>NUCLEOTIDE SEQUENCE</scope>
    <source>
        <strain evidence="5">JBNU-10</strain>
    </source>
</reference>
<comment type="function">
    <text evidence="4">Catalyzes the phosphorylation of the hydroxyl group of 4-methyl-5-beta-hydroxyethylthiazole (THZ).</text>
</comment>
<dbReference type="RefSeq" id="WP_242165547.1">
    <property type="nucleotide sequence ID" value="NZ_JAJMLW010000003.1"/>
</dbReference>
<dbReference type="InterPro" id="IPR000417">
    <property type="entry name" value="Hyethyz_kinase"/>
</dbReference>
<keyword evidence="4" id="KW-0784">Thiamine biosynthesis</keyword>
<keyword evidence="4" id="KW-0067">ATP-binding</keyword>
<comment type="caution">
    <text evidence="5">The sequence shown here is derived from an EMBL/GenBank/DDBJ whole genome shotgun (WGS) entry which is preliminary data.</text>
</comment>
<comment type="catalytic activity">
    <reaction evidence="4">
        <text>5-(2-hydroxyethyl)-4-methylthiazole + ATP = 4-methyl-5-(2-phosphooxyethyl)-thiazole + ADP + H(+)</text>
        <dbReference type="Rhea" id="RHEA:24212"/>
        <dbReference type="ChEBI" id="CHEBI:15378"/>
        <dbReference type="ChEBI" id="CHEBI:17957"/>
        <dbReference type="ChEBI" id="CHEBI:30616"/>
        <dbReference type="ChEBI" id="CHEBI:58296"/>
        <dbReference type="ChEBI" id="CHEBI:456216"/>
        <dbReference type="EC" id="2.7.1.50"/>
    </reaction>
</comment>
<evidence type="ECO:0000313" key="5">
    <source>
        <dbReference type="EMBL" id="MCI2242360.1"/>
    </source>
</evidence>
<evidence type="ECO:0000256" key="1">
    <source>
        <dbReference type="ARBA" id="ARBA00001946"/>
    </source>
</evidence>
<dbReference type="EMBL" id="JAJMLW010000003">
    <property type="protein sequence ID" value="MCI2242360.1"/>
    <property type="molecule type" value="Genomic_DNA"/>
</dbReference>
<evidence type="ECO:0000313" key="6">
    <source>
        <dbReference type="Proteomes" id="UP001430755"/>
    </source>
</evidence>
<evidence type="ECO:0000256" key="4">
    <source>
        <dbReference type="HAMAP-Rule" id="MF_00228"/>
    </source>
</evidence>
<feature type="binding site" evidence="4">
    <location>
        <position position="130"/>
    </location>
    <ligand>
        <name>ATP</name>
        <dbReference type="ChEBI" id="CHEBI:30616"/>
    </ligand>
</feature>
<dbReference type="Pfam" id="PF02110">
    <property type="entry name" value="HK"/>
    <property type="match status" value="1"/>
</dbReference>
<dbReference type="Proteomes" id="UP001430755">
    <property type="component" value="Unassembled WGS sequence"/>
</dbReference>
<gene>
    <name evidence="4" type="primary">thiM</name>
    <name evidence="5" type="ORF">LPT13_08360</name>
</gene>
<keyword evidence="4" id="KW-0479">Metal-binding</keyword>
<evidence type="ECO:0000256" key="3">
    <source>
        <dbReference type="ARBA" id="ARBA00022777"/>
    </source>
</evidence>
<feature type="binding site" evidence="4">
    <location>
        <position position="55"/>
    </location>
    <ligand>
        <name>substrate</name>
    </ligand>
</feature>
<dbReference type="GO" id="GO:0004417">
    <property type="term" value="F:hydroxyethylthiazole kinase activity"/>
    <property type="evidence" value="ECO:0007669"/>
    <property type="project" value="UniProtKB-EC"/>
</dbReference>
<keyword evidence="3 4" id="KW-0418">Kinase</keyword>
<keyword evidence="4" id="KW-0460">Magnesium</keyword>
<dbReference type="PIRSF" id="PIRSF000513">
    <property type="entry name" value="Thz_kinase"/>
    <property type="match status" value="1"/>
</dbReference>
<comment type="pathway">
    <text evidence="4">Cofactor biosynthesis; thiamine diphosphate biosynthesis; 4-methyl-5-(2-phosphoethyl)-thiazole from 5-(2-hydroxyethyl)-4-methylthiazole: step 1/1.</text>
</comment>
<organism evidence="5 6">
    <name type="scientific">Adlercreutzia faecimuris</name>
    <dbReference type="NCBI Taxonomy" id="2897341"/>
    <lineage>
        <taxon>Bacteria</taxon>
        <taxon>Bacillati</taxon>
        <taxon>Actinomycetota</taxon>
        <taxon>Coriobacteriia</taxon>
        <taxon>Eggerthellales</taxon>
        <taxon>Eggerthellaceae</taxon>
        <taxon>Adlercreutzia</taxon>
    </lineage>
</organism>
<protein>
    <recommendedName>
        <fullName evidence="4">Hydroxyethylthiazole kinase</fullName>
        <ecNumber evidence="4">2.7.1.50</ecNumber>
    </recommendedName>
    <alternativeName>
        <fullName evidence="4">4-methyl-5-beta-hydroxyethylthiazole kinase</fullName>
        <shortName evidence="4">TH kinase</shortName>
        <shortName evidence="4">Thz kinase</shortName>
    </alternativeName>
</protein>
<sequence length="286" mass="28312">MTADSALDLDALRSRVARAVDDVRASAPLAPAITNAITMDFVANAQLAVGGSAAMVYLPEEAVALAQAGGAFYVNMGALLPTHRESIPAAARACRDLGRPWVLDPVGIGIGGLRGAVLDELAACGPAIVRANASEVIALAQAWGAADAVAGTGRVRGVDSADAVDDAARAAAALARRTDGAVAVSGEDDLVTDGRVAVRVAGGSPLMARVTGFGCSLGGVAAVYAAVADPLTAAVAASAHYAAAGTAAEARAAGPASFKVAFIDALFNLTAAEIAANPLTIEEVRS</sequence>
<keyword evidence="2 4" id="KW-0808">Transferase</keyword>
<proteinExistence type="inferred from homology"/>